<dbReference type="Proteomes" id="UP001191082">
    <property type="component" value="Unassembled WGS sequence"/>
</dbReference>
<keyword evidence="1" id="KW-0813">Transport</keyword>
<comment type="caution">
    <text evidence="4">The sequence shown here is derived from an EMBL/GenBank/DDBJ whole genome shotgun (WGS) entry which is preliminary data.</text>
</comment>
<name>A0ABY2WXA2_9RHOB</name>
<feature type="transmembrane region" description="Helical" evidence="2">
    <location>
        <begin position="42"/>
        <end position="64"/>
    </location>
</feature>
<accession>A0ABY2WXA2</accession>
<feature type="transmembrane region" description="Helical" evidence="2">
    <location>
        <begin position="434"/>
        <end position="453"/>
    </location>
</feature>
<reference evidence="4 5" key="1">
    <citation type="submission" date="2019-05" db="EMBL/GenBank/DDBJ databases">
        <title>Marivita sp. nov. isolated from sea sediment.</title>
        <authorList>
            <person name="Kim W."/>
        </authorList>
    </citation>
    <scope>NUCLEOTIDE SEQUENCE [LARGE SCALE GENOMIC DNA]</scope>
    <source>
        <strain evidence="4 5">CAU 1492</strain>
    </source>
</reference>
<feature type="transmembrane region" description="Helical" evidence="2">
    <location>
        <begin position="557"/>
        <end position="574"/>
    </location>
</feature>
<feature type="transmembrane region" description="Helical" evidence="2">
    <location>
        <begin position="70"/>
        <end position="90"/>
    </location>
</feature>
<feature type="transmembrane region" description="Helical" evidence="2">
    <location>
        <begin position="205"/>
        <end position="228"/>
    </location>
</feature>
<keyword evidence="2" id="KW-0812">Transmembrane</keyword>
<dbReference type="PANTHER" id="PTHR43849:SF2">
    <property type="entry name" value="BLL3936 PROTEIN"/>
    <property type="match status" value="1"/>
</dbReference>
<feature type="transmembrane region" description="Helical" evidence="2">
    <location>
        <begin position="465"/>
        <end position="487"/>
    </location>
</feature>
<dbReference type="InterPro" id="IPR011853">
    <property type="entry name" value="TRAP_DctM-Dct_fused"/>
</dbReference>
<dbReference type="RefSeq" id="WP_138865948.1">
    <property type="nucleotide sequence ID" value="NZ_VCPC01000008.1"/>
</dbReference>
<feature type="transmembrane region" description="Helical" evidence="2">
    <location>
        <begin position="160"/>
        <end position="185"/>
    </location>
</feature>
<comment type="subcellular location">
    <subcellularLocation>
        <location evidence="1">Cell inner membrane</location>
        <topology evidence="1">Multi-pass membrane protein</topology>
    </subcellularLocation>
</comment>
<sequence length="669" mass="70636">MSSSRQPGAAELSTPGSERGCNEWICARDLLRRPGSGGWGRWVALVGILIAVGASLYHIYIPFVGAYETFVLRPLHLMLIGLIGLIFFDLRGRRRDFLLPDWTWTIDAVIALALIAASLNAILDPTDFEERFAFYSFTQMDVWLGVSLVFIVVELSRRCIGLPIAILLLVVLAYGLWGGNSFSIFRHRPVDPTDLFLSLYMTTKGIFGSPIGVIATYVFLFIIFGAFIERSQTGMLIQRCGLALTGRSPGGPAKVAVVTSASFGSISGSALANVMATGAVTIPLMKRIGIKPHNAAGIEAAASSGGQLTPPIMGAVAFVMADITGIPYTDIIIAAALPALLFYVSLFVAIDLTARRDNMAGVPDEMMPKKGEILRLSHMILPLAALVGALVVGYSPMMAALIGLGVAILAAMLRRETRLSLTDIVHCLHTGARTTIIASVACAAAGIVVGVINETGLGLRLSSQLLTITGGHMFIALLLVMVTCVILGMGMPTVAAYIVTVAIGGPILVELGVPIIAAHMFVLYFAVLSLITPPVMIASFGAAALAEAKVAATGNAAVKYAGMAFVMPFIFVYNPELLIIGSEFGLVALAYTVATAIAGAVAFGVAVSGHPAKTVPERILYLGIAYCLVEPSNLLNLAGLLLAALHIGIRSVLAGRSGTFQMKKKEYEQ</sequence>
<keyword evidence="2" id="KW-0472">Membrane</keyword>
<proteinExistence type="predicted"/>
<evidence type="ECO:0000256" key="2">
    <source>
        <dbReference type="SAM" id="Phobius"/>
    </source>
</evidence>
<evidence type="ECO:0000256" key="1">
    <source>
        <dbReference type="RuleBase" id="RU369079"/>
    </source>
</evidence>
<feature type="transmembrane region" description="Helical" evidence="2">
    <location>
        <begin position="332"/>
        <end position="352"/>
    </location>
</feature>
<feature type="transmembrane region" description="Helical" evidence="2">
    <location>
        <begin position="134"/>
        <end position="153"/>
    </location>
</feature>
<comment type="function">
    <text evidence="1">Part of the tripartite ATP-independent periplasmic (TRAP) transport system.</text>
</comment>
<feature type="transmembrane region" description="Helical" evidence="2">
    <location>
        <begin position="586"/>
        <end position="607"/>
    </location>
</feature>
<dbReference type="PANTHER" id="PTHR43849">
    <property type="entry name" value="BLL3936 PROTEIN"/>
    <property type="match status" value="1"/>
</dbReference>
<dbReference type="NCBIfam" id="TIGR02123">
    <property type="entry name" value="TRAP_fused"/>
    <property type="match status" value="1"/>
</dbReference>
<dbReference type="EMBL" id="VCPC01000008">
    <property type="protein sequence ID" value="TMV07472.1"/>
    <property type="molecule type" value="Genomic_DNA"/>
</dbReference>
<feature type="transmembrane region" description="Helical" evidence="2">
    <location>
        <begin position="373"/>
        <end position="391"/>
    </location>
</feature>
<keyword evidence="1" id="KW-1003">Cell membrane</keyword>
<feature type="transmembrane region" description="Helical" evidence="2">
    <location>
        <begin position="494"/>
        <end position="517"/>
    </location>
</feature>
<feature type="transmembrane region" description="Helical" evidence="2">
    <location>
        <begin position="397"/>
        <end position="413"/>
    </location>
</feature>
<keyword evidence="1" id="KW-0997">Cell inner membrane</keyword>
<dbReference type="Pfam" id="PF06808">
    <property type="entry name" value="DctM"/>
    <property type="match status" value="1"/>
</dbReference>
<evidence type="ECO:0000313" key="5">
    <source>
        <dbReference type="Proteomes" id="UP001191082"/>
    </source>
</evidence>
<feature type="domain" description="TRAP C4-dicarboxylate transport system permease DctM subunit" evidence="3">
    <location>
        <begin position="149"/>
        <end position="577"/>
    </location>
</feature>
<keyword evidence="5" id="KW-1185">Reference proteome</keyword>
<evidence type="ECO:0000259" key="3">
    <source>
        <dbReference type="Pfam" id="PF06808"/>
    </source>
</evidence>
<feature type="transmembrane region" description="Helical" evidence="2">
    <location>
        <begin position="523"/>
        <end position="545"/>
    </location>
</feature>
<keyword evidence="2" id="KW-1133">Transmembrane helix</keyword>
<organism evidence="4 5">
    <name type="scientific">Arenibacterium halophilum</name>
    <dbReference type="NCBI Taxonomy" id="2583821"/>
    <lineage>
        <taxon>Bacteria</taxon>
        <taxon>Pseudomonadati</taxon>
        <taxon>Pseudomonadota</taxon>
        <taxon>Alphaproteobacteria</taxon>
        <taxon>Rhodobacterales</taxon>
        <taxon>Paracoccaceae</taxon>
        <taxon>Arenibacterium</taxon>
    </lineage>
</organism>
<gene>
    <name evidence="4" type="ORF">FGK64_21665</name>
</gene>
<feature type="transmembrane region" description="Helical" evidence="2">
    <location>
        <begin position="102"/>
        <end position="122"/>
    </location>
</feature>
<protein>
    <submittedName>
        <fullName evidence="4">TRAP transporter fused permease subunit</fullName>
    </submittedName>
</protein>
<evidence type="ECO:0000313" key="4">
    <source>
        <dbReference type="EMBL" id="TMV07472.1"/>
    </source>
</evidence>
<dbReference type="InterPro" id="IPR010656">
    <property type="entry name" value="DctM"/>
</dbReference>